<dbReference type="EMBL" id="BSUZ01000001">
    <property type="protein sequence ID" value="GMA87055.1"/>
    <property type="molecule type" value="Genomic_DNA"/>
</dbReference>
<dbReference type="Gene3D" id="1.10.1040.10">
    <property type="entry name" value="N-(1-d-carboxylethyl)-l-norvaline Dehydrogenase, domain 2"/>
    <property type="match status" value="1"/>
</dbReference>
<proteinExistence type="inferred from homology"/>
<comment type="similarity">
    <text evidence="9">Belongs to the RecF family.</text>
</comment>
<keyword evidence="4 9" id="KW-0227">DNA damage</keyword>
<dbReference type="InterPro" id="IPR008927">
    <property type="entry name" value="6-PGluconate_DH-like_C_sf"/>
</dbReference>
<protein>
    <recommendedName>
        <fullName evidence="9">DNA replication and repair protein RecF</fullName>
    </recommendedName>
</protein>
<dbReference type="Pfam" id="PF13476">
    <property type="entry name" value="AAA_23"/>
    <property type="match status" value="1"/>
</dbReference>
<keyword evidence="1 9" id="KW-0963">Cytoplasm</keyword>
<dbReference type="Proteomes" id="UP001157017">
    <property type="component" value="Unassembled WGS sequence"/>
</dbReference>
<feature type="compositionally biased region" description="Low complexity" evidence="10">
    <location>
        <begin position="456"/>
        <end position="479"/>
    </location>
</feature>
<evidence type="ECO:0000256" key="2">
    <source>
        <dbReference type="ARBA" id="ARBA00022705"/>
    </source>
</evidence>
<evidence type="ECO:0000256" key="6">
    <source>
        <dbReference type="ARBA" id="ARBA00023125"/>
    </source>
</evidence>
<comment type="subcellular location">
    <subcellularLocation>
        <location evidence="9">Cytoplasm</location>
    </subcellularLocation>
</comment>
<accession>A0ABQ6JJR7</accession>
<feature type="compositionally biased region" description="Low complexity" evidence="10">
    <location>
        <begin position="107"/>
        <end position="128"/>
    </location>
</feature>
<feature type="compositionally biased region" description="Basic residues" evidence="10">
    <location>
        <begin position="443"/>
        <end position="455"/>
    </location>
</feature>
<evidence type="ECO:0000313" key="14">
    <source>
        <dbReference type="Proteomes" id="UP001157017"/>
    </source>
</evidence>
<keyword evidence="5 9" id="KW-0067">ATP-binding</keyword>
<dbReference type="InterPro" id="IPR018078">
    <property type="entry name" value="DNA-binding_RecF_CS"/>
</dbReference>
<evidence type="ECO:0000256" key="8">
    <source>
        <dbReference type="ARBA" id="ARBA00023236"/>
    </source>
</evidence>
<dbReference type="InterPro" id="IPR006114">
    <property type="entry name" value="6PGDH_C"/>
</dbReference>
<comment type="function">
    <text evidence="9">The RecF protein is involved in DNA metabolism; it is required for DNA replication and normal SOS inducibility. RecF binds preferentially to single-stranded, linear DNA. It also seems to bind ATP.</text>
</comment>
<evidence type="ECO:0000256" key="5">
    <source>
        <dbReference type="ARBA" id="ARBA00022840"/>
    </source>
</evidence>
<dbReference type="InterPro" id="IPR038729">
    <property type="entry name" value="Rad50/SbcC_AAA"/>
</dbReference>
<evidence type="ECO:0000256" key="7">
    <source>
        <dbReference type="ARBA" id="ARBA00023204"/>
    </source>
</evidence>
<dbReference type="HAMAP" id="MF_00365">
    <property type="entry name" value="RecF"/>
    <property type="match status" value="1"/>
</dbReference>
<evidence type="ECO:0000313" key="13">
    <source>
        <dbReference type="EMBL" id="GMA87055.1"/>
    </source>
</evidence>
<dbReference type="InterPro" id="IPR013328">
    <property type="entry name" value="6PGD_dom2"/>
</dbReference>
<comment type="caution">
    <text evidence="13">The sequence shown here is derived from an EMBL/GenBank/DDBJ whole genome shotgun (WGS) entry which is preliminary data.</text>
</comment>
<keyword evidence="8 9" id="KW-0742">SOS response</keyword>
<reference evidence="14" key="1">
    <citation type="journal article" date="2019" name="Int. J. Syst. Evol. Microbiol.">
        <title>The Global Catalogue of Microorganisms (GCM) 10K type strain sequencing project: providing services to taxonomists for standard genome sequencing and annotation.</title>
        <authorList>
            <consortium name="The Broad Institute Genomics Platform"/>
            <consortium name="The Broad Institute Genome Sequencing Center for Infectious Disease"/>
            <person name="Wu L."/>
            <person name="Ma J."/>
        </authorList>
    </citation>
    <scope>NUCLEOTIDE SEQUENCE [LARGE SCALE GENOMIC DNA]</scope>
    <source>
        <strain evidence="14">NBRC 108730</strain>
    </source>
</reference>
<feature type="compositionally biased region" description="Basic residues" evidence="10">
    <location>
        <begin position="480"/>
        <end position="495"/>
    </location>
</feature>
<dbReference type="InterPro" id="IPR001238">
    <property type="entry name" value="DNA-binding_RecF"/>
</dbReference>
<evidence type="ECO:0000259" key="12">
    <source>
        <dbReference type="Pfam" id="PF13476"/>
    </source>
</evidence>
<evidence type="ECO:0000256" key="9">
    <source>
        <dbReference type="HAMAP-Rule" id="MF_00365"/>
    </source>
</evidence>
<feature type="region of interest" description="Disordered" evidence="10">
    <location>
        <begin position="101"/>
        <end position="128"/>
    </location>
</feature>
<evidence type="ECO:0000256" key="3">
    <source>
        <dbReference type="ARBA" id="ARBA00022741"/>
    </source>
</evidence>
<dbReference type="SUPFAM" id="SSF52540">
    <property type="entry name" value="P-loop containing nucleoside triphosphate hydrolases"/>
    <property type="match status" value="1"/>
</dbReference>
<dbReference type="InterPro" id="IPR042174">
    <property type="entry name" value="RecF_2"/>
</dbReference>
<feature type="domain" description="Rad50/SbcC-type AAA" evidence="12">
    <location>
        <begin position="138"/>
        <end position="179"/>
    </location>
</feature>
<dbReference type="SUPFAM" id="SSF48179">
    <property type="entry name" value="6-phosphogluconate dehydrogenase C-terminal domain-like"/>
    <property type="match status" value="1"/>
</dbReference>
<sequence>MHGTFKAWTRGTVVRSWLLDLLVKALEVDQDLADITGYVEDSGEGRWTLEEGIANSVPMPALAASLFARFESRQEDSPAMKAVAALRNQFGGHAVRATEAEDAVTAGPSSGTGATRRRSAAVARRPPVAGGLPQYPTVELSLDPGVTALVGPNGQGKTNLVEAIGYVATLGSHRVSNDAPLVRFGAERAVVRAQVVRDGRPTLVEIEVTPGRANRARVNRGPVPRAREVLGLLRTVLFAPEDLALVKGDPGERRRFLDDLLVARAPRFAGVRSDYERVLKQRSALLKSAGSAIRRGQGDVRTLDVWDQHLATAGAELLAARLRLVRDLRPHVATAYEAVSQGQGAAEIGYRSSLADDLLAEVADAAGGGREPAAGPAAGGHLADALGRGSSAGSASWARTATTCCCRLGPFPAKGYASHGESWSYALALRLASYEPAAARGRWRPGARARRRVRRGSTSAAASGWPNWSPARSRCSSRPPCRRTSRRRWRERAST</sequence>
<evidence type="ECO:0000256" key="1">
    <source>
        <dbReference type="ARBA" id="ARBA00022490"/>
    </source>
</evidence>
<dbReference type="NCBIfam" id="TIGR00611">
    <property type="entry name" value="recf"/>
    <property type="match status" value="1"/>
</dbReference>
<dbReference type="PANTHER" id="PTHR32182">
    <property type="entry name" value="DNA REPLICATION AND REPAIR PROTEIN RECF"/>
    <property type="match status" value="1"/>
</dbReference>
<keyword evidence="14" id="KW-1185">Reference proteome</keyword>
<keyword evidence="7 9" id="KW-0234">DNA repair</keyword>
<evidence type="ECO:0000256" key="10">
    <source>
        <dbReference type="SAM" id="MobiDB-lite"/>
    </source>
</evidence>
<dbReference type="Gene3D" id="1.20.1050.90">
    <property type="entry name" value="RecF/RecN/SMC, N-terminal domain"/>
    <property type="match status" value="1"/>
</dbReference>
<feature type="region of interest" description="Disordered" evidence="10">
    <location>
        <begin position="443"/>
        <end position="495"/>
    </location>
</feature>
<name>A0ABQ6JJR7_9ACTN</name>
<dbReference type="PANTHER" id="PTHR32182:SF0">
    <property type="entry name" value="DNA REPLICATION AND REPAIR PROTEIN RECF"/>
    <property type="match status" value="1"/>
</dbReference>
<evidence type="ECO:0000256" key="4">
    <source>
        <dbReference type="ARBA" id="ARBA00022763"/>
    </source>
</evidence>
<dbReference type="PROSITE" id="PS00617">
    <property type="entry name" value="RECF_1"/>
    <property type="match status" value="1"/>
</dbReference>
<evidence type="ECO:0000259" key="11">
    <source>
        <dbReference type="Pfam" id="PF00393"/>
    </source>
</evidence>
<keyword evidence="3 9" id="KW-0547">Nucleotide-binding</keyword>
<keyword evidence="6 9" id="KW-0238">DNA-binding</keyword>
<dbReference type="InterPro" id="IPR027417">
    <property type="entry name" value="P-loop_NTPase"/>
</dbReference>
<feature type="binding site" evidence="9">
    <location>
        <begin position="151"/>
        <end position="158"/>
    </location>
    <ligand>
        <name>ATP</name>
        <dbReference type="ChEBI" id="CHEBI:30616"/>
    </ligand>
</feature>
<feature type="domain" description="6-phosphogluconate dehydrogenase C-terminal" evidence="11">
    <location>
        <begin position="1"/>
        <end position="79"/>
    </location>
</feature>
<organism evidence="13 14">
    <name type="scientific">Angustibacter aerolatus</name>
    <dbReference type="NCBI Taxonomy" id="1162965"/>
    <lineage>
        <taxon>Bacteria</taxon>
        <taxon>Bacillati</taxon>
        <taxon>Actinomycetota</taxon>
        <taxon>Actinomycetes</taxon>
        <taxon>Kineosporiales</taxon>
        <taxon>Kineosporiaceae</taxon>
    </lineage>
</organism>
<gene>
    <name evidence="9" type="primary">recF</name>
    <name evidence="13" type="ORF">GCM10025868_23050</name>
</gene>
<keyword evidence="2 9" id="KW-0235">DNA replication</keyword>
<dbReference type="Gene3D" id="3.40.50.300">
    <property type="entry name" value="P-loop containing nucleotide triphosphate hydrolases"/>
    <property type="match status" value="1"/>
</dbReference>
<dbReference type="Pfam" id="PF00393">
    <property type="entry name" value="6PGD"/>
    <property type="match status" value="1"/>
</dbReference>